<organism evidence="3 4">
    <name type="scientific">Lujinxingia vulgaris</name>
    <dbReference type="NCBI Taxonomy" id="2600176"/>
    <lineage>
        <taxon>Bacteria</taxon>
        <taxon>Deltaproteobacteria</taxon>
        <taxon>Bradymonadales</taxon>
        <taxon>Lujinxingiaceae</taxon>
        <taxon>Lujinxingia</taxon>
    </lineage>
</organism>
<dbReference type="OrthoDB" id="5525797at2"/>
<evidence type="ECO:0000256" key="1">
    <source>
        <dbReference type="SAM" id="MobiDB-lite"/>
    </source>
</evidence>
<comment type="caution">
    <text evidence="3">The sequence shown here is derived from an EMBL/GenBank/DDBJ whole genome shotgun (WGS) entry which is preliminary data.</text>
</comment>
<dbReference type="AlphaFoldDB" id="A0A5C6WUK2"/>
<reference evidence="3 4" key="1">
    <citation type="submission" date="2019-08" db="EMBL/GenBank/DDBJ databases">
        <title>Bradymonadales sp. TMQ2.</title>
        <authorList>
            <person name="Liang Q."/>
        </authorList>
    </citation>
    <scope>NUCLEOTIDE SEQUENCE [LARGE SCALE GENOMIC DNA]</scope>
    <source>
        <strain evidence="3 4">TMQ2</strain>
    </source>
</reference>
<sequence>MVVMMAALVASAAPAFAQEGASAEETPPVEASTESSESSEASDGGEVAQADEEASEEDEATEEEDASEEGEEDDAPAEEGESDESSEEAETQEGADEDVAEEDEASAEEGGEDDESASEEGTDEAASEEGEEEDPFAEADRLLGSDEDEEDDPFDEPFEMTWGGRVETGWFFTDFGRFNEYVLEPNGRAVFEGEGASHIDLSVEAMFIRGLRLSVTGGASFNWGSDPSVGAWYIGLEPAYAVGDNTWEMAVGLSAMVGSLQLAIGEDEMNTSLTVLRPFFEVSRHFPDASSAVYLRAGFNQWHIYNATSDTLNLEAADGGELDSFWLSDGGFYLAIGGRFGKLTQPEIE</sequence>
<feature type="compositionally biased region" description="Low complexity" evidence="1">
    <location>
        <begin position="14"/>
        <end position="48"/>
    </location>
</feature>
<protein>
    <submittedName>
        <fullName evidence="3">Uncharacterized protein</fullName>
    </submittedName>
</protein>
<feature type="chain" id="PRO_5022778350" evidence="2">
    <location>
        <begin position="18"/>
        <end position="349"/>
    </location>
</feature>
<feature type="compositionally biased region" description="Acidic residues" evidence="1">
    <location>
        <begin position="49"/>
        <end position="137"/>
    </location>
</feature>
<proteinExistence type="predicted"/>
<feature type="signal peptide" evidence="2">
    <location>
        <begin position="1"/>
        <end position="17"/>
    </location>
</feature>
<gene>
    <name evidence="3" type="ORF">FRC96_18255</name>
</gene>
<evidence type="ECO:0000313" key="3">
    <source>
        <dbReference type="EMBL" id="TXD32268.1"/>
    </source>
</evidence>
<evidence type="ECO:0000256" key="2">
    <source>
        <dbReference type="SAM" id="SignalP"/>
    </source>
</evidence>
<feature type="region of interest" description="Disordered" evidence="1">
    <location>
        <begin position="14"/>
        <end position="137"/>
    </location>
</feature>
<dbReference type="EMBL" id="VOSL01000135">
    <property type="protein sequence ID" value="TXD32268.1"/>
    <property type="molecule type" value="Genomic_DNA"/>
</dbReference>
<evidence type="ECO:0000313" key="4">
    <source>
        <dbReference type="Proteomes" id="UP000321046"/>
    </source>
</evidence>
<name>A0A5C6WUK2_9DELT</name>
<dbReference type="Proteomes" id="UP000321046">
    <property type="component" value="Unassembled WGS sequence"/>
</dbReference>
<dbReference type="RefSeq" id="WP_146976615.1">
    <property type="nucleotide sequence ID" value="NZ_VOSL01000135.1"/>
</dbReference>
<accession>A0A5C6WUK2</accession>
<keyword evidence="2" id="KW-0732">Signal</keyword>